<reference evidence="2" key="1">
    <citation type="submission" date="2020-05" db="EMBL/GenBank/DDBJ databases">
        <authorList>
            <person name="Chiriac C."/>
            <person name="Salcher M."/>
            <person name="Ghai R."/>
            <person name="Kavagutti S V."/>
        </authorList>
    </citation>
    <scope>NUCLEOTIDE SEQUENCE</scope>
</reference>
<proteinExistence type="predicted"/>
<feature type="transmembrane region" description="Helical" evidence="1">
    <location>
        <begin position="6"/>
        <end position="26"/>
    </location>
</feature>
<protein>
    <submittedName>
        <fullName evidence="2">Unannotated protein</fullName>
    </submittedName>
</protein>
<sequence>MELWIWLVAIGLGLVTLILAFARLSISGVKLAKKLNPFANRVARFQKDTELYPEAVKFYSDLAKTRQTPAKKPRSPKG</sequence>
<accession>A0A6J6DHG6</accession>
<keyword evidence="1" id="KW-0812">Transmembrane</keyword>
<dbReference type="AlphaFoldDB" id="A0A6J6DHG6"/>
<keyword evidence="1" id="KW-1133">Transmembrane helix</keyword>
<evidence type="ECO:0000313" key="2">
    <source>
        <dbReference type="EMBL" id="CAB4562654.1"/>
    </source>
</evidence>
<keyword evidence="1" id="KW-0472">Membrane</keyword>
<gene>
    <name evidence="2" type="ORF">UFOPK1639_00550</name>
</gene>
<evidence type="ECO:0000256" key="1">
    <source>
        <dbReference type="SAM" id="Phobius"/>
    </source>
</evidence>
<organism evidence="2">
    <name type="scientific">freshwater metagenome</name>
    <dbReference type="NCBI Taxonomy" id="449393"/>
    <lineage>
        <taxon>unclassified sequences</taxon>
        <taxon>metagenomes</taxon>
        <taxon>ecological metagenomes</taxon>
    </lineage>
</organism>
<name>A0A6J6DHG6_9ZZZZ</name>
<dbReference type="EMBL" id="CAEZTH010000052">
    <property type="protein sequence ID" value="CAB4562654.1"/>
    <property type="molecule type" value="Genomic_DNA"/>
</dbReference>